<dbReference type="Pfam" id="PF00392">
    <property type="entry name" value="GntR"/>
    <property type="match status" value="1"/>
</dbReference>
<dbReference type="SUPFAM" id="SSF53383">
    <property type="entry name" value="PLP-dependent transferases"/>
    <property type="match status" value="1"/>
</dbReference>
<comment type="similarity">
    <text evidence="1">In the C-terminal section; belongs to the class-I pyridoxal-phosphate-dependent aminotransferase family.</text>
</comment>
<evidence type="ECO:0000313" key="8">
    <source>
        <dbReference type="Proteomes" id="UP001500021"/>
    </source>
</evidence>
<dbReference type="SUPFAM" id="SSF46785">
    <property type="entry name" value="Winged helix' DNA-binding domain"/>
    <property type="match status" value="1"/>
</dbReference>
<dbReference type="EMBL" id="BAAAFA010000009">
    <property type="protein sequence ID" value="GAA0821101.1"/>
    <property type="molecule type" value="Genomic_DNA"/>
</dbReference>
<dbReference type="InterPro" id="IPR015424">
    <property type="entry name" value="PyrdxlP-dep_Trfase"/>
</dbReference>
<dbReference type="Pfam" id="PF00155">
    <property type="entry name" value="Aminotran_1_2"/>
    <property type="match status" value="1"/>
</dbReference>
<protein>
    <submittedName>
        <fullName evidence="7">PLP-dependent aminotransferase family protein</fullName>
    </submittedName>
</protein>
<feature type="domain" description="HTH gntR-type" evidence="6">
    <location>
        <begin position="23"/>
        <end position="91"/>
    </location>
</feature>
<comment type="caution">
    <text evidence="7">The sequence shown here is derived from an EMBL/GenBank/DDBJ whole genome shotgun (WGS) entry which is preliminary data.</text>
</comment>
<evidence type="ECO:0000256" key="3">
    <source>
        <dbReference type="ARBA" id="ARBA00023015"/>
    </source>
</evidence>
<dbReference type="InterPro" id="IPR015421">
    <property type="entry name" value="PyrdxlP-dep_Trfase_major"/>
</dbReference>
<gene>
    <name evidence="7" type="ORF">GCM10009111_27580</name>
</gene>
<evidence type="ECO:0000313" key="7">
    <source>
        <dbReference type="EMBL" id="GAA0821101.1"/>
    </source>
</evidence>
<evidence type="ECO:0000256" key="5">
    <source>
        <dbReference type="ARBA" id="ARBA00023163"/>
    </source>
</evidence>
<dbReference type="Gene3D" id="3.40.640.10">
    <property type="entry name" value="Type I PLP-dependent aspartate aminotransferase-like (Major domain)"/>
    <property type="match status" value="1"/>
</dbReference>
<dbReference type="InterPro" id="IPR004839">
    <property type="entry name" value="Aminotransferase_I/II_large"/>
</dbReference>
<dbReference type="SMART" id="SM00345">
    <property type="entry name" value="HTH_GNTR"/>
    <property type="match status" value="1"/>
</dbReference>
<keyword evidence="5" id="KW-0804">Transcription</keyword>
<accession>A0ABN1L9H5</accession>
<dbReference type="InterPro" id="IPR036388">
    <property type="entry name" value="WH-like_DNA-bd_sf"/>
</dbReference>
<keyword evidence="8" id="KW-1185">Reference proteome</keyword>
<dbReference type="CDD" id="cd07377">
    <property type="entry name" value="WHTH_GntR"/>
    <property type="match status" value="1"/>
</dbReference>
<reference evidence="7 8" key="1">
    <citation type="journal article" date="2019" name="Int. J. Syst. Evol. Microbiol.">
        <title>The Global Catalogue of Microorganisms (GCM) 10K type strain sequencing project: providing services to taxonomists for standard genome sequencing and annotation.</title>
        <authorList>
            <consortium name="The Broad Institute Genomics Platform"/>
            <consortium name="The Broad Institute Genome Sequencing Center for Infectious Disease"/>
            <person name="Wu L."/>
            <person name="Ma J."/>
        </authorList>
    </citation>
    <scope>NUCLEOTIDE SEQUENCE [LARGE SCALE GENOMIC DNA]</scope>
    <source>
        <strain evidence="7 8">JCM 15608</strain>
    </source>
</reference>
<dbReference type="Gene3D" id="1.10.10.10">
    <property type="entry name" value="Winged helix-like DNA-binding domain superfamily/Winged helix DNA-binding domain"/>
    <property type="match status" value="1"/>
</dbReference>
<evidence type="ECO:0000259" key="6">
    <source>
        <dbReference type="PROSITE" id="PS50949"/>
    </source>
</evidence>
<dbReference type="PRINTS" id="PR00035">
    <property type="entry name" value="HTHGNTR"/>
</dbReference>
<dbReference type="InterPro" id="IPR036390">
    <property type="entry name" value="WH_DNA-bd_sf"/>
</dbReference>
<keyword evidence="3" id="KW-0805">Transcription regulation</keyword>
<evidence type="ECO:0000256" key="1">
    <source>
        <dbReference type="ARBA" id="ARBA00005384"/>
    </source>
</evidence>
<dbReference type="PANTHER" id="PTHR46577:SF1">
    <property type="entry name" value="HTH-TYPE TRANSCRIPTIONAL REGULATORY PROTEIN GABR"/>
    <property type="match status" value="1"/>
</dbReference>
<keyword evidence="2" id="KW-0663">Pyridoxal phosphate</keyword>
<dbReference type="PANTHER" id="PTHR46577">
    <property type="entry name" value="HTH-TYPE TRANSCRIPTIONAL REGULATORY PROTEIN GABR"/>
    <property type="match status" value="1"/>
</dbReference>
<dbReference type="InterPro" id="IPR000524">
    <property type="entry name" value="Tscrpt_reg_HTH_GntR"/>
</dbReference>
<dbReference type="CDD" id="cd00609">
    <property type="entry name" value="AAT_like"/>
    <property type="match status" value="1"/>
</dbReference>
<evidence type="ECO:0000256" key="2">
    <source>
        <dbReference type="ARBA" id="ARBA00022898"/>
    </source>
</evidence>
<dbReference type="InterPro" id="IPR051446">
    <property type="entry name" value="HTH_trans_reg/aminotransferase"/>
</dbReference>
<keyword evidence="7" id="KW-0808">Transferase</keyword>
<keyword evidence="7" id="KW-0032">Aminotransferase</keyword>
<name>A0ABN1L9H5_9GAMM</name>
<dbReference type="GO" id="GO:0008483">
    <property type="term" value="F:transaminase activity"/>
    <property type="evidence" value="ECO:0007669"/>
    <property type="project" value="UniProtKB-KW"/>
</dbReference>
<sequence>MKALSLNLEKQYLAQQMITVKKQAKYLQIAAAFRETIKQGFLMPDEPLPSSRTLAKQLNVNRHTVMAALAELVAQGWLETKLRSGYRVAAALPIQTSKSLSPIIIKKGNKSVINEINPATFQWRFRRQATVAVSLAKKASDYRYNFSGGYPDMNSFPFDEFKSCFNDFCQRPKIPSLSYGDSAGEPELISEISKYLRRVRSIKNKELLVCNGSQEGLYLISQLLLGVGDGVAVEERGYPPAWAAFKSTGANLVTIKQDKYGIIPEHLAVQLSHCNIKLIYLTPLHQYPTTVTLVVSRRMKIYQLAAQYGVGIIEDDYDHEFHYNSQPIAPMAADDPLGLVIYVSTFSKLMFGGARIGYVVANTELIAKLTAYKALINHKTNVMMQQTVAKWMQQGGFERHLRRMTRLYHKRRDFMINVLKGYQQQGLPISFTCPAGGMALWVNMGKSIVGLKETLLSKNVYLQTEVEFSLATDSEKEDYRFVRLGFAAMSETECVQGIKIIVESLYR</sequence>
<proteinExistence type="inferred from homology"/>
<evidence type="ECO:0000256" key="4">
    <source>
        <dbReference type="ARBA" id="ARBA00023125"/>
    </source>
</evidence>
<dbReference type="Proteomes" id="UP001500021">
    <property type="component" value="Unassembled WGS sequence"/>
</dbReference>
<organism evidence="7 8">
    <name type="scientific">Colwellia asteriadis</name>
    <dbReference type="NCBI Taxonomy" id="517723"/>
    <lineage>
        <taxon>Bacteria</taxon>
        <taxon>Pseudomonadati</taxon>
        <taxon>Pseudomonadota</taxon>
        <taxon>Gammaproteobacteria</taxon>
        <taxon>Alteromonadales</taxon>
        <taxon>Colwelliaceae</taxon>
        <taxon>Colwellia</taxon>
    </lineage>
</organism>
<dbReference type="PROSITE" id="PS50949">
    <property type="entry name" value="HTH_GNTR"/>
    <property type="match status" value="1"/>
</dbReference>
<keyword evidence="4" id="KW-0238">DNA-binding</keyword>